<dbReference type="InterPro" id="IPR016197">
    <property type="entry name" value="Chromo-like_dom_sf"/>
</dbReference>
<evidence type="ECO:0000313" key="4">
    <source>
        <dbReference type="Proteomes" id="UP000594261"/>
    </source>
</evidence>
<feature type="region of interest" description="Disordered" evidence="1">
    <location>
        <begin position="97"/>
        <end position="116"/>
    </location>
</feature>
<reference evidence="3 4" key="1">
    <citation type="journal article" date="2016" name="G3 (Bethesda)">
        <title>First Draft Assembly and Annotation of the Genome of a California Endemic Oak Quercus lobata Nee (Fagaceae).</title>
        <authorList>
            <person name="Sork V.L."/>
            <person name="Fitz-Gibbon S.T."/>
            <person name="Puiu D."/>
            <person name="Crepeau M."/>
            <person name="Gugger P.F."/>
            <person name="Sherman R."/>
            <person name="Stevens K."/>
            <person name="Langley C.H."/>
            <person name="Pellegrini M."/>
            <person name="Salzberg S.L."/>
        </authorList>
    </citation>
    <scope>NUCLEOTIDE SEQUENCE [LARGE SCALE GENOMIC DNA]</scope>
    <source>
        <strain evidence="3 4">cv. SW786</strain>
    </source>
</reference>
<evidence type="ECO:0000259" key="2">
    <source>
        <dbReference type="Pfam" id="PF24626"/>
    </source>
</evidence>
<evidence type="ECO:0000256" key="1">
    <source>
        <dbReference type="SAM" id="MobiDB-lite"/>
    </source>
</evidence>
<organism evidence="3 4">
    <name type="scientific">Quercus lobata</name>
    <name type="common">Valley oak</name>
    <dbReference type="NCBI Taxonomy" id="97700"/>
    <lineage>
        <taxon>Eukaryota</taxon>
        <taxon>Viridiplantae</taxon>
        <taxon>Streptophyta</taxon>
        <taxon>Embryophyta</taxon>
        <taxon>Tracheophyta</taxon>
        <taxon>Spermatophyta</taxon>
        <taxon>Magnoliopsida</taxon>
        <taxon>eudicotyledons</taxon>
        <taxon>Gunneridae</taxon>
        <taxon>Pentapetalae</taxon>
        <taxon>rosids</taxon>
        <taxon>fabids</taxon>
        <taxon>Fagales</taxon>
        <taxon>Fagaceae</taxon>
        <taxon>Quercus</taxon>
    </lineage>
</organism>
<feature type="domain" description="Tf2-1-like SH3-like" evidence="2">
    <location>
        <begin position="154"/>
        <end position="199"/>
    </location>
</feature>
<reference evidence="3" key="2">
    <citation type="submission" date="2021-01" db="UniProtKB">
        <authorList>
            <consortium name="EnsemblPlants"/>
        </authorList>
    </citation>
    <scope>IDENTIFICATION</scope>
</reference>
<dbReference type="EnsemblPlants" id="QL05p042538:mrna">
    <property type="protein sequence ID" value="QL05p042538:mrna"/>
    <property type="gene ID" value="QL05p042538"/>
</dbReference>
<dbReference type="PANTHER" id="PTHR46148:SF54">
    <property type="entry name" value="RETROTRANSPOSON-LIKE PROTEIN"/>
    <property type="match status" value="1"/>
</dbReference>
<dbReference type="AlphaFoldDB" id="A0A7N2LQ17"/>
<dbReference type="EMBL" id="LRBV02000005">
    <property type="status" value="NOT_ANNOTATED_CDS"/>
    <property type="molecule type" value="Genomic_DNA"/>
</dbReference>
<dbReference type="InParanoid" id="A0A7N2LQ17"/>
<name>A0A7N2LQ17_QUELO</name>
<dbReference type="Pfam" id="PF24626">
    <property type="entry name" value="SH3_Tf2-1"/>
    <property type="match status" value="1"/>
</dbReference>
<keyword evidence="4" id="KW-1185">Reference proteome</keyword>
<accession>A0A7N2LQ17</accession>
<dbReference type="Gramene" id="QL05p042538:mrna">
    <property type="protein sequence ID" value="QL05p042538:mrna"/>
    <property type="gene ID" value="QL05p042538"/>
</dbReference>
<dbReference type="InterPro" id="IPR056924">
    <property type="entry name" value="SH3_Tf2-1"/>
</dbReference>
<dbReference type="Proteomes" id="UP000594261">
    <property type="component" value="Chromosome 5"/>
</dbReference>
<dbReference type="SUPFAM" id="SSF54160">
    <property type="entry name" value="Chromo domain-like"/>
    <property type="match status" value="1"/>
</dbReference>
<protein>
    <recommendedName>
        <fullName evidence="2">Tf2-1-like SH3-like domain-containing protein</fullName>
    </recommendedName>
</protein>
<sequence length="304" mass="35448">MFSKDKKLVLEEGLENLLVETLGRYDMEKKIDKKKRDMFQFQVHNVLYTVTCIGSLLLLDGDNVIEEKRSNYFEDYYGDNVIEEKRSDYFEDYQKVEGSKHKREHNTEESKETRRKKVKTKQLYINSVNDSLLLWETGTTLGYYLRLPPYKQTSVQSKKLAPRFYGPFLVLQKVGEVYYKLDLPEGSLIHLVFHVSNFKAKLGQHVMLRPTLPVVNADMVLSLEPMSILATRSHHLRSRLITQVLVQWHGKSKDDATWENLFDLQQSCFGAELRLLGLLWCCYMRVLLMLGCCGADVVVLWQCC</sequence>
<proteinExistence type="predicted"/>
<dbReference type="PANTHER" id="PTHR46148">
    <property type="entry name" value="CHROMO DOMAIN-CONTAINING PROTEIN"/>
    <property type="match status" value="1"/>
</dbReference>
<evidence type="ECO:0000313" key="3">
    <source>
        <dbReference type="EnsemblPlants" id="QL05p042538:mrna"/>
    </source>
</evidence>
<feature type="compositionally biased region" description="Basic and acidic residues" evidence="1">
    <location>
        <begin position="97"/>
        <end position="112"/>
    </location>
</feature>